<dbReference type="PANTHER" id="PTHR44591">
    <property type="entry name" value="STRESS RESPONSE REGULATOR PROTEIN 1"/>
    <property type="match status" value="1"/>
</dbReference>
<dbReference type="GO" id="GO:0000160">
    <property type="term" value="P:phosphorelay signal transduction system"/>
    <property type="evidence" value="ECO:0007669"/>
    <property type="project" value="InterPro"/>
</dbReference>
<dbReference type="EMBL" id="DRTV01000023">
    <property type="protein sequence ID" value="HHF57844.1"/>
    <property type="molecule type" value="Genomic_DNA"/>
</dbReference>
<dbReference type="Gene3D" id="3.40.50.2300">
    <property type="match status" value="1"/>
</dbReference>
<dbReference type="InterPro" id="IPR050595">
    <property type="entry name" value="Bact_response_regulator"/>
</dbReference>
<feature type="domain" description="Response regulatory" evidence="3">
    <location>
        <begin position="2"/>
        <end position="116"/>
    </location>
</feature>
<organism evidence="4">
    <name type="scientific">candidate division WOR-3 bacterium</name>
    <dbReference type="NCBI Taxonomy" id="2052148"/>
    <lineage>
        <taxon>Bacteria</taxon>
        <taxon>Bacteria division WOR-3</taxon>
    </lineage>
</organism>
<feature type="modified residue" description="4-aspartylphosphate" evidence="2">
    <location>
        <position position="51"/>
    </location>
</feature>
<evidence type="ECO:0000259" key="3">
    <source>
        <dbReference type="PROSITE" id="PS50110"/>
    </source>
</evidence>
<dbReference type="Pfam" id="PF08665">
    <property type="entry name" value="PglZ"/>
    <property type="match status" value="1"/>
</dbReference>
<reference evidence="4" key="1">
    <citation type="journal article" date="2020" name="mSystems">
        <title>Genome- and Community-Level Interaction Insights into Carbon Utilization and Element Cycling Functions of Hydrothermarchaeota in Hydrothermal Sediment.</title>
        <authorList>
            <person name="Zhou Z."/>
            <person name="Liu Y."/>
            <person name="Xu W."/>
            <person name="Pan J."/>
            <person name="Luo Z.H."/>
            <person name="Li M."/>
        </authorList>
    </citation>
    <scope>NUCLEOTIDE SEQUENCE [LARGE SCALE GENOMIC DNA]</scope>
    <source>
        <strain evidence="4">HyVt-94</strain>
    </source>
</reference>
<accession>A0A7C5E116</accession>
<protein>
    <submittedName>
        <fullName evidence="4">Response regulator</fullName>
    </submittedName>
</protein>
<dbReference type="PANTHER" id="PTHR44591:SF3">
    <property type="entry name" value="RESPONSE REGULATORY DOMAIN-CONTAINING PROTEIN"/>
    <property type="match status" value="1"/>
</dbReference>
<evidence type="ECO:0000313" key="4">
    <source>
        <dbReference type="EMBL" id="HHF57844.1"/>
    </source>
</evidence>
<dbReference type="Proteomes" id="UP000886014">
    <property type="component" value="Unassembled WGS sequence"/>
</dbReference>
<keyword evidence="1 2" id="KW-0597">Phosphoprotein</keyword>
<comment type="caution">
    <text evidence="4">The sequence shown here is derived from an EMBL/GenBank/DDBJ whole genome shotgun (WGS) entry which is preliminary data.</text>
</comment>
<dbReference type="InterPro" id="IPR017850">
    <property type="entry name" value="Alkaline_phosphatase_core_sf"/>
</dbReference>
<dbReference type="PROSITE" id="PS50110">
    <property type="entry name" value="RESPONSE_REGULATORY"/>
    <property type="match status" value="1"/>
</dbReference>
<sequence>MKILWVDDEIETLRPHIIFLESEGIEVDPIDHPYEALRKLREGIYDIVFLDYRMPQLNGVEVLKEIKSKYPNLPVVLVTMVQDRDVMESAISRDVFDYLVKPVQPTQILAVIKKLEIQKIKSRKKGERVVDYYRRINSISPSWEGWLERGRLFFQWKIEEPKDELLKEELKEKNTEFAKWIIDRYPELIKDENVPFSFNILKKKIFPHLKSGEKVTLLIFDNFRFDQAILLSKTIPTRYRVELTPYYSIIPTATQYARNSIFSGVLPHTAENRHPEWLKDNLHEREFLQEQLLENGFPHVKFWVEKINKLDELRNQSFEAPYDLNVYVINFLDMVSHLKKEVEPLEGLIKEEEDYINLTQFILDEAKLFEKIKGELIFITTDHGWVKGEKAVIIQGGQEVSEGLRFKFGDSLRILEGDGFIIRDLEKYGLPRRARMLLVAKNYDFFVYRTSPQKFRKRYEKGLYHGGISIEEMVIPFVTLKGG</sequence>
<dbReference type="InterPro" id="IPR001789">
    <property type="entry name" value="Sig_transdc_resp-reg_receiver"/>
</dbReference>
<evidence type="ECO:0000256" key="2">
    <source>
        <dbReference type="PROSITE-ProRule" id="PRU00169"/>
    </source>
</evidence>
<dbReference type="SUPFAM" id="SSF53649">
    <property type="entry name" value="Alkaline phosphatase-like"/>
    <property type="match status" value="1"/>
</dbReference>
<dbReference type="CDD" id="cd00156">
    <property type="entry name" value="REC"/>
    <property type="match status" value="1"/>
</dbReference>
<dbReference type="SMART" id="SM00448">
    <property type="entry name" value="REC"/>
    <property type="match status" value="1"/>
</dbReference>
<dbReference type="InterPro" id="IPR011006">
    <property type="entry name" value="CheY-like_superfamily"/>
</dbReference>
<dbReference type="SUPFAM" id="SSF52172">
    <property type="entry name" value="CheY-like"/>
    <property type="match status" value="1"/>
</dbReference>
<dbReference type="Pfam" id="PF00072">
    <property type="entry name" value="Response_reg"/>
    <property type="match status" value="1"/>
</dbReference>
<name>A0A7C5E116_UNCW3</name>
<evidence type="ECO:0000256" key="1">
    <source>
        <dbReference type="ARBA" id="ARBA00022553"/>
    </source>
</evidence>
<dbReference type="AlphaFoldDB" id="A0A7C5E116"/>
<gene>
    <name evidence="4" type="ORF">ENL41_00285</name>
</gene>
<proteinExistence type="predicted"/>